<evidence type="ECO:0000256" key="1">
    <source>
        <dbReference type="ARBA" id="ARBA00001936"/>
    </source>
</evidence>
<dbReference type="SUPFAM" id="SSF55031">
    <property type="entry name" value="Bacterial exopeptidase dimerisation domain"/>
    <property type="match status" value="1"/>
</dbReference>
<dbReference type="PANTHER" id="PTHR32494">
    <property type="entry name" value="ALLANTOATE DEIMINASE-RELATED"/>
    <property type="match status" value="1"/>
</dbReference>
<dbReference type="PANTHER" id="PTHR32494:SF19">
    <property type="entry name" value="ALLANTOATE DEIMINASE-RELATED"/>
    <property type="match status" value="1"/>
</dbReference>
<accession>A0A9C7Q2L9</accession>
<dbReference type="InterPro" id="IPR002933">
    <property type="entry name" value="Peptidase_M20"/>
</dbReference>
<reference evidence="7" key="1">
    <citation type="journal article" date="2022" name="Proc. Natl. Acad. Sci. U.S.A.">
        <title>Life cycle and functional genomics of the unicellular red alga Galdieria for elucidating algal and plant evolution and industrial use.</title>
        <authorList>
            <person name="Hirooka S."/>
            <person name="Itabashi T."/>
            <person name="Ichinose T.M."/>
            <person name="Onuma R."/>
            <person name="Fujiwara T."/>
            <person name="Yamashita S."/>
            <person name="Jong L.W."/>
            <person name="Tomita R."/>
            <person name="Iwane A.H."/>
            <person name="Miyagishima S.Y."/>
        </authorList>
    </citation>
    <scope>NUCLEOTIDE SEQUENCE</scope>
    <source>
        <strain evidence="7">NBRC 102759</strain>
    </source>
</reference>
<gene>
    <name evidence="7" type="ORF">GpartN1_g5843.t1</name>
</gene>
<evidence type="ECO:0000256" key="4">
    <source>
        <dbReference type="ARBA" id="ARBA00022801"/>
    </source>
</evidence>
<dbReference type="NCBIfam" id="NF006771">
    <property type="entry name" value="PRK09290.1-5"/>
    <property type="match status" value="1"/>
</dbReference>
<name>A0A9C7Q2L9_9RHOD</name>
<comment type="subunit">
    <text evidence="2">Homodimer.</text>
</comment>
<dbReference type="PIRSF" id="PIRSF001235">
    <property type="entry name" value="Amidase_carbamoylase"/>
    <property type="match status" value="1"/>
</dbReference>
<protein>
    <submittedName>
        <fullName evidence="7">Uncharacterized protein</fullName>
    </submittedName>
</protein>
<keyword evidence="6" id="KW-0732">Signal</keyword>
<comment type="caution">
    <text evidence="7">The sequence shown here is derived from an EMBL/GenBank/DDBJ whole genome shotgun (WGS) entry which is preliminary data.</text>
</comment>
<dbReference type="Gene3D" id="3.30.70.360">
    <property type="match status" value="1"/>
</dbReference>
<sequence length="437" mass="48640">MMTFQMLCFLFLFSVFILCDANFSVPYISVNTERLIEDLKILGQFSDGDYPGITRLLYSKEDKAARRYLIALFEKSGLSVSWDPVGNIFARWEGSDPRAPAVASGSHFDTLLNAGLYDGTLGVLGALEAVRSLKEVGFEPKKSIEIVAFTSEEVSRFGIGCLGSRYLVGSLTVEELLKLKDSDGVSFENARQSCGYIEKLRESMIAEDYYSAFVELHIEQYHILEDEGVPIGLVTDIAAPSLYTIEWKGPGGHAGSVPSYERQDPFLAASEFALNLEQLVLKDPKNTRATIGRVEVYPGSAGAIPRSVRLSLDIRDINEAARIKVKEQALEKAAAIARKRKVTMETLHNYSYPPAKMDPRIVEVIEDSCRAHNFSYLKLISRPFHDSLFMATKFPTGMIFIPCKEGKSHVPDEYASPEDILRGVEVLAETLARLSYQ</sequence>
<dbReference type="AlphaFoldDB" id="A0A9C7Q2L9"/>
<dbReference type="OrthoDB" id="4676at2759"/>
<evidence type="ECO:0000256" key="5">
    <source>
        <dbReference type="ARBA" id="ARBA00023211"/>
    </source>
</evidence>
<keyword evidence="4" id="KW-0378">Hydrolase</keyword>
<dbReference type="SUPFAM" id="SSF53187">
    <property type="entry name" value="Zn-dependent exopeptidases"/>
    <property type="match status" value="1"/>
</dbReference>
<dbReference type="CDD" id="cd03884">
    <property type="entry name" value="M20_bAS"/>
    <property type="match status" value="1"/>
</dbReference>
<keyword evidence="5" id="KW-0464">Manganese</keyword>
<evidence type="ECO:0000256" key="3">
    <source>
        <dbReference type="ARBA" id="ARBA00022723"/>
    </source>
</evidence>
<evidence type="ECO:0000313" key="7">
    <source>
        <dbReference type="EMBL" id="GJQ14052.1"/>
    </source>
</evidence>
<dbReference type="GO" id="GO:0016813">
    <property type="term" value="F:hydrolase activity, acting on carbon-nitrogen (but not peptide) bonds, in linear amidines"/>
    <property type="evidence" value="ECO:0007669"/>
    <property type="project" value="InterPro"/>
</dbReference>
<feature type="signal peptide" evidence="6">
    <location>
        <begin position="1"/>
        <end position="21"/>
    </location>
</feature>
<keyword evidence="8" id="KW-1185">Reference proteome</keyword>
<proteinExistence type="predicted"/>
<dbReference type="Pfam" id="PF01546">
    <property type="entry name" value="Peptidase_M20"/>
    <property type="match status" value="1"/>
</dbReference>
<comment type="cofactor">
    <cofactor evidence="1">
        <name>Mn(2+)</name>
        <dbReference type="ChEBI" id="CHEBI:29035"/>
    </cofactor>
</comment>
<feature type="chain" id="PRO_5039181752" evidence="6">
    <location>
        <begin position="22"/>
        <end position="437"/>
    </location>
</feature>
<dbReference type="GO" id="GO:0046872">
    <property type="term" value="F:metal ion binding"/>
    <property type="evidence" value="ECO:0007669"/>
    <property type="project" value="UniProtKB-KW"/>
</dbReference>
<keyword evidence="3" id="KW-0479">Metal-binding</keyword>
<evidence type="ECO:0000256" key="6">
    <source>
        <dbReference type="SAM" id="SignalP"/>
    </source>
</evidence>
<dbReference type="Gene3D" id="3.40.630.10">
    <property type="entry name" value="Zn peptidases"/>
    <property type="match status" value="1"/>
</dbReference>
<dbReference type="EMBL" id="BQMJ01000050">
    <property type="protein sequence ID" value="GJQ14052.1"/>
    <property type="molecule type" value="Genomic_DNA"/>
</dbReference>
<evidence type="ECO:0000256" key="2">
    <source>
        <dbReference type="ARBA" id="ARBA00011738"/>
    </source>
</evidence>
<dbReference type="InterPro" id="IPR036264">
    <property type="entry name" value="Bact_exopeptidase_dim_dom"/>
</dbReference>
<organism evidence="7 8">
    <name type="scientific">Galdieria partita</name>
    <dbReference type="NCBI Taxonomy" id="83374"/>
    <lineage>
        <taxon>Eukaryota</taxon>
        <taxon>Rhodophyta</taxon>
        <taxon>Bangiophyceae</taxon>
        <taxon>Galdieriales</taxon>
        <taxon>Galdieriaceae</taxon>
        <taxon>Galdieria</taxon>
    </lineage>
</organism>
<dbReference type="InterPro" id="IPR010158">
    <property type="entry name" value="Amidase_Cbmase"/>
</dbReference>
<dbReference type="NCBIfam" id="TIGR01879">
    <property type="entry name" value="hydantase"/>
    <property type="match status" value="1"/>
</dbReference>
<reference evidence="7" key="2">
    <citation type="submission" date="2022-01" db="EMBL/GenBank/DDBJ databases">
        <authorList>
            <person name="Hirooka S."/>
            <person name="Miyagishima S.Y."/>
        </authorList>
    </citation>
    <scope>NUCLEOTIDE SEQUENCE</scope>
    <source>
        <strain evidence="7">NBRC 102759</strain>
    </source>
</reference>
<evidence type="ECO:0000313" key="8">
    <source>
        <dbReference type="Proteomes" id="UP001061958"/>
    </source>
</evidence>
<dbReference type="Proteomes" id="UP001061958">
    <property type="component" value="Unassembled WGS sequence"/>
</dbReference>